<organism evidence="2 3">
    <name type="scientific">Candidatus Zymogenus saltonus</name>
    <dbReference type="NCBI Taxonomy" id="2844893"/>
    <lineage>
        <taxon>Bacteria</taxon>
        <taxon>Deltaproteobacteria</taxon>
        <taxon>Candidatus Zymogenia</taxon>
        <taxon>Candidatus Zymogeniales</taxon>
        <taxon>Candidatus Zymogenaceae</taxon>
        <taxon>Candidatus Zymogenus</taxon>
    </lineage>
</organism>
<dbReference type="AlphaFoldDB" id="A0A9D8PP55"/>
<protein>
    <submittedName>
        <fullName evidence="2">DUF2905 domain-containing protein</fullName>
    </submittedName>
</protein>
<feature type="transmembrane region" description="Helical" evidence="1">
    <location>
        <begin position="6"/>
        <end position="26"/>
    </location>
</feature>
<evidence type="ECO:0000313" key="2">
    <source>
        <dbReference type="EMBL" id="MBN1573123.1"/>
    </source>
</evidence>
<dbReference type="Proteomes" id="UP000809273">
    <property type="component" value="Unassembled WGS sequence"/>
</dbReference>
<reference evidence="2" key="1">
    <citation type="journal article" date="2021" name="Environ. Microbiol.">
        <title>Genomic characterization of three novel Desulfobacterota classes expand the metabolic and phylogenetic diversity of the phylum.</title>
        <authorList>
            <person name="Murphy C.L."/>
            <person name="Biggerstaff J."/>
            <person name="Eichhorn A."/>
            <person name="Ewing E."/>
            <person name="Shahan R."/>
            <person name="Soriano D."/>
            <person name="Stewart S."/>
            <person name="VanMol K."/>
            <person name="Walker R."/>
            <person name="Walters P."/>
            <person name="Elshahed M.S."/>
            <person name="Youssef N.H."/>
        </authorList>
    </citation>
    <scope>NUCLEOTIDE SEQUENCE</scope>
    <source>
        <strain evidence="2">Zod_Metabat.24</strain>
    </source>
</reference>
<dbReference type="EMBL" id="JAFGIX010000040">
    <property type="protein sequence ID" value="MBN1573123.1"/>
    <property type="molecule type" value="Genomic_DNA"/>
</dbReference>
<dbReference type="PANTHER" id="PTHR36443:SF1">
    <property type="entry name" value="BSR5223 PROTEIN"/>
    <property type="match status" value="1"/>
</dbReference>
<proteinExistence type="predicted"/>
<sequence>MGTGDIGRMLVVIGLLIVVLGLFLIFHGKVPFLGKLPGDIIAKRENFTLYFPLTKMILISVILSLVFLFFRK</sequence>
<gene>
    <name evidence="2" type="ORF">JW984_08005</name>
</gene>
<evidence type="ECO:0000313" key="3">
    <source>
        <dbReference type="Proteomes" id="UP000809273"/>
    </source>
</evidence>
<reference evidence="2" key="2">
    <citation type="submission" date="2021-01" db="EMBL/GenBank/DDBJ databases">
        <authorList>
            <person name="Hahn C.R."/>
            <person name="Youssef N.H."/>
            <person name="Elshahed M."/>
        </authorList>
    </citation>
    <scope>NUCLEOTIDE SEQUENCE</scope>
    <source>
        <strain evidence="2">Zod_Metabat.24</strain>
    </source>
</reference>
<accession>A0A9D8PP55</accession>
<dbReference type="InterPro" id="IPR021320">
    <property type="entry name" value="DUF2905"/>
</dbReference>
<keyword evidence="1" id="KW-0812">Transmembrane</keyword>
<keyword evidence="1" id="KW-0472">Membrane</keyword>
<evidence type="ECO:0000256" key="1">
    <source>
        <dbReference type="SAM" id="Phobius"/>
    </source>
</evidence>
<dbReference type="Pfam" id="PF11146">
    <property type="entry name" value="DUF2905"/>
    <property type="match status" value="1"/>
</dbReference>
<dbReference type="PANTHER" id="PTHR36443">
    <property type="entry name" value="BSR5223 PROTEIN"/>
    <property type="match status" value="1"/>
</dbReference>
<comment type="caution">
    <text evidence="2">The sequence shown here is derived from an EMBL/GenBank/DDBJ whole genome shotgun (WGS) entry which is preliminary data.</text>
</comment>
<keyword evidence="1" id="KW-1133">Transmembrane helix</keyword>
<feature type="transmembrane region" description="Helical" evidence="1">
    <location>
        <begin position="47"/>
        <end position="70"/>
    </location>
</feature>
<name>A0A9D8PP55_9DELT</name>